<keyword evidence="12" id="KW-1133">Transmembrane helix</keyword>
<dbReference type="OrthoDB" id="6380472at2759"/>
<dbReference type="FunFam" id="2.10.25.10:FF:000155">
    <property type="entry name" value="Integrin beta"/>
    <property type="match status" value="1"/>
</dbReference>
<dbReference type="Pfam" id="PF18372">
    <property type="entry name" value="I-EGF_1"/>
    <property type="match status" value="1"/>
</dbReference>
<feature type="domain" description="Integrin beta subunit tail" evidence="18">
    <location>
        <begin position="258"/>
        <end position="343"/>
    </location>
</feature>
<dbReference type="GO" id="GO:0016477">
    <property type="term" value="P:cell migration"/>
    <property type="evidence" value="ECO:0007669"/>
    <property type="project" value="TreeGrafter"/>
</dbReference>
<evidence type="ECO:0000256" key="1">
    <source>
        <dbReference type="ARBA" id="ARBA00004251"/>
    </source>
</evidence>
<dbReference type="PROSITE" id="PS52047">
    <property type="entry name" value="I_EGF_2"/>
    <property type="match status" value="1"/>
</dbReference>
<evidence type="ECO:0000313" key="19">
    <source>
        <dbReference type="EMBL" id="KAG0719189.1"/>
    </source>
</evidence>
<accession>A0A8J4Y7V0</accession>
<protein>
    <submittedName>
        <fullName evidence="19">Integrin beta-PS</fullName>
    </submittedName>
</protein>
<evidence type="ECO:0000256" key="8">
    <source>
        <dbReference type="ARBA" id="ARBA00022737"/>
    </source>
</evidence>
<comment type="subcellular location">
    <subcellularLocation>
        <location evidence="1">Cell membrane</location>
        <topology evidence="1">Single-pass type I membrane protein</topology>
    </subcellularLocation>
</comment>
<feature type="signal peptide" evidence="17">
    <location>
        <begin position="1"/>
        <end position="20"/>
    </location>
</feature>
<name>A0A8J4Y7V0_CHIOP</name>
<keyword evidence="11" id="KW-0130">Cell adhesion</keyword>
<evidence type="ECO:0000256" key="4">
    <source>
        <dbReference type="ARBA" id="ARBA00022536"/>
    </source>
</evidence>
<gene>
    <name evidence="19" type="primary">mys_2</name>
    <name evidence="19" type="ORF">GWK47_051016</name>
</gene>
<dbReference type="GO" id="GO:0008305">
    <property type="term" value="C:integrin complex"/>
    <property type="evidence" value="ECO:0007669"/>
    <property type="project" value="TreeGrafter"/>
</dbReference>
<dbReference type="GO" id="GO:0033627">
    <property type="term" value="P:cell adhesion mediated by integrin"/>
    <property type="evidence" value="ECO:0007669"/>
    <property type="project" value="TreeGrafter"/>
</dbReference>
<keyword evidence="16" id="KW-0325">Glycoprotein</keyword>
<dbReference type="PANTHER" id="PTHR10082">
    <property type="entry name" value="INTEGRIN BETA SUBUNIT"/>
    <property type="match status" value="1"/>
</dbReference>
<dbReference type="SUPFAM" id="SSF57196">
    <property type="entry name" value="EGF/Laminin"/>
    <property type="match status" value="1"/>
</dbReference>
<keyword evidence="20" id="KW-1185">Reference proteome</keyword>
<dbReference type="Proteomes" id="UP000770661">
    <property type="component" value="Unassembled WGS sequence"/>
</dbReference>
<keyword evidence="13 19" id="KW-0401">Integrin</keyword>
<reference evidence="19" key="1">
    <citation type="submission" date="2020-07" db="EMBL/GenBank/DDBJ databases">
        <title>The High-quality genome of the commercially important snow crab, Chionoecetes opilio.</title>
        <authorList>
            <person name="Jeong J.-H."/>
            <person name="Ryu S."/>
        </authorList>
    </citation>
    <scope>NUCLEOTIDE SEQUENCE</scope>
    <source>
        <strain evidence="19">MADBK_172401_WGS</strain>
        <tissue evidence="19">Digestive gland</tissue>
    </source>
</reference>
<evidence type="ECO:0000256" key="13">
    <source>
        <dbReference type="ARBA" id="ARBA00023037"/>
    </source>
</evidence>
<evidence type="ECO:0000256" key="10">
    <source>
        <dbReference type="ARBA" id="ARBA00022842"/>
    </source>
</evidence>
<dbReference type="GO" id="GO:0005925">
    <property type="term" value="C:focal adhesion"/>
    <property type="evidence" value="ECO:0007669"/>
    <property type="project" value="TreeGrafter"/>
</dbReference>
<keyword evidence="8" id="KW-0677">Repeat</keyword>
<evidence type="ECO:0000256" key="17">
    <source>
        <dbReference type="SAM" id="SignalP"/>
    </source>
</evidence>
<evidence type="ECO:0000256" key="15">
    <source>
        <dbReference type="ARBA" id="ARBA00023157"/>
    </source>
</evidence>
<evidence type="ECO:0000256" key="7">
    <source>
        <dbReference type="ARBA" id="ARBA00022729"/>
    </source>
</evidence>
<evidence type="ECO:0000256" key="12">
    <source>
        <dbReference type="ARBA" id="ARBA00022989"/>
    </source>
</evidence>
<dbReference type="InterPro" id="IPR036349">
    <property type="entry name" value="Integrin_bsu_tail_dom_sf"/>
</dbReference>
<evidence type="ECO:0000256" key="5">
    <source>
        <dbReference type="ARBA" id="ARBA00022692"/>
    </source>
</evidence>
<comment type="similarity">
    <text evidence="2">Belongs to the integrin beta chain family.</text>
</comment>
<evidence type="ECO:0000313" key="20">
    <source>
        <dbReference type="Proteomes" id="UP000770661"/>
    </source>
</evidence>
<dbReference type="InterPro" id="IPR015812">
    <property type="entry name" value="Integrin_bsu"/>
</dbReference>
<dbReference type="InterPro" id="IPR012896">
    <property type="entry name" value="Integrin_bsu_tail"/>
</dbReference>
<dbReference type="GO" id="GO:0007160">
    <property type="term" value="P:cell-matrix adhesion"/>
    <property type="evidence" value="ECO:0007669"/>
    <property type="project" value="TreeGrafter"/>
</dbReference>
<dbReference type="GO" id="GO:0030334">
    <property type="term" value="P:regulation of cell migration"/>
    <property type="evidence" value="ECO:0007669"/>
    <property type="project" value="UniProtKB-ARBA"/>
</dbReference>
<evidence type="ECO:0000256" key="11">
    <source>
        <dbReference type="ARBA" id="ARBA00022889"/>
    </source>
</evidence>
<dbReference type="Gene3D" id="4.10.1240.30">
    <property type="match status" value="1"/>
</dbReference>
<evidence type="ECO:0000259" key="18">
    <source>
        <dbReference type="SMART" id="SM01242"/>
    </source>
</evidence>
<dbReference type="AlphaFoldDB" id="A0A8J4Y7V0"/>
<dbReference type="PROSITE" id="PS00243">
    <property type="entry name" value="I_EGF_1"/>
    <property type="match status" value="1"/>
</dbReference>
<keyword evidence="6" id="KW-0479">Metal-binding</keyword>
<dbReference type="GO" id="GO:0098609">
    <property type="term" value="P:cell-cell adhesion"/>
    <property type="evidence" value="ECO:0007669"/>
    <property type="project" value="TreeGrafter"/>
</dbReference>
<dbReference type="GO" id="GO:0007229">
    <property type="term" value="P:integrin-mediated signaling pathway"/>
    <property type="evidence" value="ECO:0007669"/>
    <property type="project" value="UniProtKB-KW"/>
</dbReference>
<evidence type="ECO:0000256" key="16">
    <source>
        <dbReference type="ARBA" id="ARBA00023180"/>
    </source>
</evidence>
<keyword evidence="15" id="KW-1015">Disulfide bond</keyword>
<dbReference type="GO" id="GO:0046872">
    <property type="term" value="F:metal ion binding"/>
    <property type="evidence" value="ECO:0007669"/>
    <property type="project" value="UniProtKB-KW"/>
</dbReference>
<dbReference type="GO" id="GO:0009986">
    <property type="term" value="C:cell surface"/>
    <property type="evidence" value="ECO:0007669"/>
    <property type="project" value="TreeGrafter"/>
</dbReference>
<evidence type="ECO:0000256" key="2">
    <source>
        <dbReference type="ARBA" id="ARBA00007449"/>
    </source>
</evidence>
<evidence type="ECO:0000256" key="9">
    <source>
        <dbReference type="ARBA" id="ARBA00022837"/>
    </source>
</evidence>
<keyword evidence="3" id="KW-1003">Cell membrane</keyword>
<dbReference type="InterPro" id="IPR057243">
    <property type="entry name" value="Integrin_I-EGF_CS"/>
</dbReference>
<dbReference type="Pfam" id="PF23105">
    <property type="entry name" value="EGF_integrin"/>
    <property type="match status" value="1"/>
</dbReference>
<keyword evidence="5" id="KW-0812">Transmembrane</keyword>
<dbReference type="InterPro" id="IPR040622">
    <property type="entry name" value="EGF_integrin_1"/>
</dbReference>
<proteinExistence type="inferred from homology"/>
<feature type="chain" id="PRO_5035168461" evidence="17">
    <location>
        <begin position="21"/>
        <end position="370"/>
    </location>
</feature>
<evidence type="ECO:0000256" key="6">
    <source>
        <dbReference type="ARBA" id="ARBA00022723"/>
    </source>
</evidence>
<evidence type="ECO:0000256" key="3">
    <source>
        <dbReference type="ARBA" id="ARBA00022475"/>
    </source>
</evidence>
<keyword evidence="10" id="KW-0460">Magnesium</keyword>
<organism evidence="19 20">
    <name type="scientific">Chionoecetes opilio</name>
    <name type="common">Atlantic snow crab</name>
    <name type="synonym">Cancer opilio</name>
    <dbReference type="NCBI Taxonomy" id="41210"/>
    <lineage>
        <taxon>Eukaryota</taxon>
        <taxon>Metazoa</taxon>
        <taxon>Ecdysozoa</taxon>
        <taxon>Arthropoda</taxon>
        <taxon>Crustacea</taxon>
        <taxon>Multicrustacea</taxon>
        <taxon>Malacostraca</taxon>
        <taxon>Eumalacostraca</taxon>
        <taxon>Eucarida</taxon>
        <taxon>Decapoda</taxon>
        <taxon>Pleocyemata</taxon>
        <taxon>Brachyura</taxon>
        <taxon>Eubrachyura</taxon>
        <taxon>Majoidea</taxon>
        <taxon>Majidae</taxon>
        <taxon>Chionoecetes</taxon>
    </lineage>
</organism>
<dbReference type="Pfam" id="PF07965">
    <property type="entry name" value="Integrin_B_tail"/>
    <property type="match status" value="1"/>
</dbReference>
<keyword evidence="9" id="KW-0106">Calcium</keyword>
<dbReference type="FunFam" id="2.10.25.10:FF:000098">
    <property type="entry name" value="Integrin beta"/>
    <property type="match status" value="1"/>
</dbReference>
<dbReference type="EMBL" id="JACEEZ010014902">
    <property type="protein sequence ID" value="KAG0719189.1"/>
    <property type="molecule type" value="Genomic_DNA"/>
</dbReference>
<keyword evidence="7 17" id="KW-0732">Signal</keyword>
<comment type="caution">
    <text evidence="19">The sequence shown here is derived from an EMBL/GenBank/DDBJ whole genome shotgun (WGS) entry which is preliminary data.</text>
</comment>
<dbReference type="InterPro" id="IPR057073">
    <property type="entry name" value="EGF_integrin_2"/>
</dbReference>
<keyword evidence="4" id="KW-0245">EGF-like domain</keyword>
<dbReference type="PANTHER" id="PTHR10082:SF60">
    <property type="entry name" value="INTEGRIN BETA-PS"/>
    <property type="match status" value="1"/>
</dbReference>
<dbReference type="SMART" id="SM01242">
    <property type="entry name" value="Integrin_B_tail"/>
    <property type="match status" value="1"/>
</dbReference>
<keyword evidence="14" id="KW-0472">Membrane</keyword>
<dbReference type="Gene3D" id="2.10.25.10">
    <property type="entry name" value="Laminin"/>
    <property type="match status" value="4"/>
</dbReference>
<evidence type="ECO:0000256" key="14">
    <source>
        <dbReference type="ARBA" id="ARBA00023136"/>
    </source>
</evidence>
<sequence length="370" mass="40405">MQPWVPRVWVWVVVMGVAWGASPCSDRAACPPCLHAPDCVWCARNLTGEGGVSLPRCIQLTDDAIAPWREACGESDVHEPVNPSEDHKSEECSFHGAYQCGECVCDAGYQGRQCECEARDLWGQGEGGEDSCRKSNASAVCSGRGSCHCGFCMCHERSNPNEIISGAFCECTNFVCARDNGQMCSGPERGECECDRCRCRPGWTGDTCNCEASTDNCINPVYGEECSGSGECECNQCRCHEGYSGRYCEDCPTCRGKCAVYRACVQCQAFQTGAFTAAQCDANCTLFQAITVHTQPLDLGEGTRICSFFDEDDCRFSFTYEYNDDQEPVVLVQSARECPPPPRNIPGEDKEVACPPLDQAVTEDAEAVYL</sequence>
<dbReference type="SUPFAM" id="SSF69687">
    <property type="entry name" value="Integrin beta tail domain"/>
    <property type="match status" value="1"/>
</dbReference>
<dbReference type="GO" id="GO:0005178">
    <property type="term" value="F:integrin binding"/>
    <property type="evidence" value="ECO:0007669"/>
    <property type="project" value="TreeGrafter"/>
</dbReference>